<dbReference type="Proteomes" id="UP000595420">
    <property type="component" value="Chromosome"/>
</dbReference>
<evidence type="ECO:0000313" key="9">
    <source>
        <dbReference type="Proteomes" id="UP000595420"/>
    </source>
</evidence>
<evidence type="ECO:0000313" key="4">
    <source>
        <dbReference type="EMBL" id="OCB01261.1"/>
    </source>
</evidence>
<reference evidence="6 8" key="4">
    <citation type="submission" date="2017-03" db="EMBL/GenBank/DDBJ databases">
        <authorList>
            <person name="Regsiter A."/>
            <person name="William W."/>
        </authorList>
    </citation>
    <scope>NUCLEOTIDE SEQUENCE [LARGE SCALE GENOMIC DNA]</scope>
    <source>
        <strain evidence="6">PRJEB5721</strain>
    </source>
</reference>
<evidence type="ECO:0000313" key="7">
    <source>
        <dbReference type="Proteomes" id="UP000093129"/>
    </source>
</evidence>
<evidence type="ECO:0000313" key="8">
    <source>
        <dbReference type="Proteomes" id="UP000193925"/>
    </source>
</evidence>
<keyword evidence="1" id="KW-0479">Metal-binding</keyword>
<dbReference type="GO" id="GO:0016829">
    <property type="term" value="F:lyase activity"/>
    <property type="evidence" value="ECO:0007669"/>
    <property type="project" value="UniProtKB-KW"/>
</dbReference>
<evidence type="ECO:0000313" key="6">
    <source>
        <dbReference type="EMBL" id="SMH65134.1"/>
    </source>
</evidence>
<dbReference type="Proteomes" id="UP000193925">
    <property type="component" value="Chromosome AFERRI"/>
</dbReference>
<dbReference type="EMBL" id="LT841305">
    <property type="protein sequence ID" value="SMH65134.1"/>
    <property type="molecule type" value="Genomic_DNA"/>
</dbReference>
<name>A0A060V0A7_9PROT</name>
<dbReference type="EMBL" id="MASQ01000186">
    <property type="protein sequence ID" value="OCB01261.1"/>
    <property type="molecule type" value="Genomic_DNA"/>
</dbReference>
<dbReference type="CDD" id="cd03416">
    <property type="entry name" value="CbiX_SirB_N"/>
    <property type="match status" value="1"/>
</dbReference>
<dbReference type="InterPro" id="IPR050963">
    <property type="entry name" value="Sirohydro_Cobaltochel/CbiX"/>
</dbReference>
<proteinExistence type="predicted"/>
<sequence>MSQVQFLLAHGSRDPQWRRPFEVIAMRLQASQPQRKIILCYLEIWTPSLAEAMRKAYASGLRQYRVSPIFWSSGRHLQEDLPALITQLQGELSGCEITIDSPLGESEIIVRAALQALQ</sequence>
<dbReference type="PANTHER" id="PTHR33542">
    <property type="entry name" value="SIROHYDROCHLORIN FERROCHELATASE, CHLOROPLASTIC"/>
    <property type="match status" value="1"/>
</dbReference>
<keyword evidence="2" id="KW-0456">Lyase</keyword>
<dbReference type="RefSeq" id="WP_035190266.1">
    <property type="nucleotide sequence ID" value="NZ_CCCS020000001.1"/>
</dbReference>
<dbReference type="EMBL" id="CCCS020000001">
    <property type="protein sequence ID" value="CDQ12323.1"/>
    <property type="molecule type" value="Genomic_DNA"/>
</dbReference>
<dbReference type="InterPro" id="IPR002762">
    <property type="entry name" value="CbiX-like"/>
</dbReference>
<dbReference type="Proteomes" id="UP000093129">
    <property type="component" value="Unassembled WGS sequence"/>
</dbReference>
<accession>A0A060V0A7</accession>
<dbReference type="GO" id="GO:0046872">
    <property type="term" value="F:metal ion binding"/>
    <property type="evidence" value="ECO:0007669"/>
    <property type="project" value="UniProtKB-KW"/>
</dbReference>
<evidence type="ECO:0000256" key="1">
    <source>
        <dbReference type="ARBA" id="ARBA00022723"/>
    </source>
</evidence>
<organism evidence="3">
    <name type="scientific">Acidithiobacillus ferrivorans</name>
    <dbReference type="NCBI Taxonomy" id="160808"/>
    <lineage>
        <taxon>Bacteria</taxon>
        <taxon>Pseudomonadati</taxon>
        <taxon>Pseudomonadota</taxon>
        <taxon>Acidithiobacillia</taxon>
        <taxon>Acidithiobacillales</taxon>
        <taxon>Acidithiobacillaceae</taxon>
        <taxon>Acidithiobacillus</taxon>
    </lineage>
</organism>
<gene>
    <name evidence="3" type="ORF">AFERRI_10146</name>
    <name evidence="6" type="ORF">AFERRI_11169</name>
    <name evidence="4" type="ORF">BBC27_04970</name>
    <name evidence="5" type="ORF">H2515_05970</name>
</gene>
<reference evidence="3" key="2">
    <citation type="submission" date="2014-07" db="EMBL/GenBank/DDBJ databases">
        <title>Initial genome analysis of the psychrotolerant acidophile Acidithiobacillus ferrivorans CF27: insights into iron and sulfur oxidation pathways and into biofilm formation.</title>
        <authorList>
            <person name="Talla E."/>
            <person name="Hedrich S."/>
            <person name="Mangenot S."/>
            <person name="Ji B."/>
            <person name="Johnson D.B."/>
            <person name="Barbe V."/>
            <person name="Bonnefoy V."/>
        </authorList>
    </citation>
    <scope>NUCLEOTIDE SEQUENCE [LARGE SCALE GENOMIC DNA]</scope>
    <source>
        <strain evidence="3">CF27</strain>
    </source>
</reference>
<dbReference type="EMBL" id="CP059488">
    <property type="protein sequence ID" value="QQD73786.1"/>
    <property type="molecule type" value="Genomic_DNA"/>
</dbReference>
<dbReference type="AlphaFoldDB" id="A0A060V0A7"/>
<keyword evidence="8" id="KW-1185">Reference proteome</keyword>
<dbReference type="Pfam" id="PF01903">
    <property type="entry name" value="CbiX"/>
    <property type="match status" value="1"/>
</dbReference>
<dbReference type="SUPFAM" id="SSF53800">
    <property type="entry name" value="Chelatase"/>
    <property type="match status" value="1"/>
</dbReference>
<evidence type="ECO:0000313" key="5">
    <source>
        <dbReference type="EMBL" id="QQD73786.1"/>
    </source>
</evidence>
<dbReference type="Gene3D" id="3.40.50.1400">
    <property type="match status" value="1"/>
</dbReference>
<evidence type="ECO:0000256" key="2">
    <source>
        <dbReference type="ARBA" id="ARBA00023239"/>
    </source>
</evidence>
<dbReference type="PANTHER" id="PTHR33542:SF3">
    <property type="entry name" value="SIROHYDROCHLORIN FERROCHELATASE, CHLOROPLASTIC"/>
    <property type="match status" value="1"/>
</dbReference>
<reference evidence="4 7" key="3">
    <citation type="submission" date="2016-07" db="EMBL/GenBank/DDBJ databases">
        <title>Draft genome of a psychrotolerant acidophile Acidithiobacillus ferrivorans strain YL15.</title>
        <authorList>
            <person name="Peng T."/>
            <person name="Ma L."/>
            <person name="Nan M."/>
            <person name="An N."/>
            <person name="Wang M."/>
            <person name="Qiu G."/>
            <person name="Zeng W."/>
        </authorList>
    </citation>
    <scope>NUCLEOTIDE SEQUENCE [LARGE SCALE GENOMIC DNA]</scope>
    <source>
        <strain evidence="4 7">YL15</strain>
    </source>
</reference>
<reference evidence="5 9" key="5">
    <citation type="submission" date="2020-07" db="EMBL/GenBank/DDBJ databases">
        <title>Complete genome sequence analysis of Acidithiobacillus ferrivorans XJFY6S-08 reveals extreme environmental adaptation to alpine acid mine drainage.</title>
        <authorList>
            <person name="Yan L."/>
            <person name="Ni Y."/>
        </authorList>
    </citation>
    <scope>NUCLEOTIDE SEQUENCE [LARGE SCALE GENOMIC DNA]</scope>
    <source>
        <strain evidence="5 9">XJFY6S-08</strain>
    </source>
</reference>
<reference evidence="3" key="1">
    <citation type="submission" date="2014-03" db="EMBL/GenBank/DDBJ databases">
        <authorList>
            <person name="Genoscope - CEA"/>
        </authorList>
    </citation>
    <scope>NUCLEOTIDE SEQUENCE [LARGE SCALE GENOMIC DNA]</scope>
    <source>
        <strain evidence="3">CF27</strain>
    </source>
</reference>
<protein>
    <submittedName>
        <fullName evidence="5">CbiX/SirB N-terminal domain-containing protein</fullName>
    </submittedName>
    <submittedName>
        <fullName evidence="3">Cobalamin (Vitamin B12) biosynthesis CbiX protein</fullName>
    </submittedName>
    <submittedName>
        <fullName evidence="4">Cobalamin biosynthesis protein CbiX</fullName>
    </submittedName>
</protein>
<evidence type="ECO:0000313" key="3">
    <source>
        <dbReference type="EMBL" id="CDQ12323.1"/>
    </source>
</evidence>